<proteinExistence type="predicted"/>
<dbReference type="EMBL" id="JBEPCU010001615">
    <property type="protein sequence ID" value="MER6984014.1"/>
    <property type="molecule type" value="Genomic_DNA"/>
</dbReference>
<dbReference type="RefSeq" id="WP_143668453.1">
    <property type="nucleotide sequence ID" value="NZ_MUBM01000721.1"/>
</dbReference>
<protein>
    <submittedName>
        <fullName evidence="1">Uncharacterized protein</fullName>
    </submittedName>
</protein>
<accession>A0ABV1WII4</accession>
<evidence type="ECO:0000313" key="1">
    <source>
        <dbReference type="EMBL" id="MER6984014.1"/>
    </source>
</evidence>
<name>A0ABV1WII4_9ACTN</name>
<organism evidence="1 2">
    <name type="scientific">Streptomyces carpinensis</name>
    <dbReference type="NCBI Taxonomy" id="66369"/>
    <lineage>
        <taxon>Bacteria</taxon>
        <taxon>Bacillati</taxon>
        <taxon>Actinomycetota</taxon>
        <taxon>Actinomycetes</taxon>
        <taxon>Kitasatosporales</taxon>
        <taxon>Streptomycetaceae</taxon>
        <taxon>Streptomyces</taxon>
    </lineage>
</organism>
<reference evidence="1 2" key="1">
    <citation type="submission" date="2024-06" db="EMBL/GenBank/DDBJ databases">
        <title>The Natural Products Discovery Center: Release of the First 8490 Sequenced Strains for Exploring Actinobacteria Biosynthetic Diversity.</title>
        <authorList>
            <person name="Kalkreuter E."/>
            <person name="Kautsar S.A."/>
            <person name="Yang D."/>
            <person name="Bader C.D."/>
            <person name="Teijaro C.N."/>
            <person name="Fluegel L."/>
            <person name="Davis C.M."/>
            <person name="Simpson J.R."/>
            <person name="Lauterbach L."/>
            <person name="Steele A.D."/>
            <person name="Gui C."/>
            <person name="Meng S."/>
            <person name="Li G."/>
            <person name="Viehrig K."/>
            <person name="Ye F."/>
            <person name="Su P."/>
            <person name="Kiefer A.F."/>
            <person name="Nichols A."/>
            <person name="Cepeda A.J."/>
            <person name="Yan W."/>
            <person name="Fan B."/>
            <person name="Jiang Y."/>
            <person name="Adhikari A."/>
            <person name="Zheng C.-J."/>
            <person name="Schuster L."/>
            <person name="Cowan T.M."/>
            <person name="Smanski M.J."/>
            <person name="Chevrette M.G."/>
            <person name="De Carvalho L.P.S."/>
            <person name="Shen B."/>
        </authorList>
    </citation>
    <scope>NUCLEOTIDE SEQUENCE [LARGE SCALE GENOMIC DNA]</scope>
    <source>
        <strain evidence="1 2">NPDC000634</strain>
    </source>
</reference>
<keyword evidence="2" id="KW-1185">Reference proteome</keyword>
<sequence length="63" mass="7102">MAQQLHDEAGWDPYYADLRDLADKVSEGVQETDPADLDAGDALLKDVVKLKERLDQEMDLGHF</sequence>
<evidence type="ECO:0000313" key="2">
    <source>
        <dbReference type="Proteomes" id="UP001458415"/>
    </source>
</evidence>
<gene>
    <name evidence="1" type="ORF">ABT317_45490</name>
</gene>
<comment type="caution">
    <text evidence="1">The sequence shown here is derived from an EMBL/GenBank/DDBJ whole genome shotgun (WGS) entry which is preliminary data.</text>
</comment>
<dbReference type="Proteomes" id="UP001458415">
    <property type="component" value="Unassembled WGS sequence"/>
</dbReference>